<reference evidence="1" key="1">
    <citation type="submission" date="2020-02" db="EMBL/GenBank/DDBJ databases">
        <authorList>
            <person name="Shen X.-R."/>
            <person name="Zhang Y.-X."/>
        </authorList>
    </citation>
    <scope>NUCLEOTIDE SEQUENCE</scope>
    <source>
        <strain evidence="1">SYP-B3998</strain>
    </source>
</reference>
<dbReference type="EMBL" id="JAAIKC010000017">
    <property type="protein sequence ID" value="NEW09432.1"/>
    <property type="molecule type" value="Genomic_DNA"/>
</dbReference>
<evidence type="ECO:0000313" key="1">
    <source>
        <dbReference type="EMBL" id="NEW09432.1"/>
    </source>
</evidence>
<dbReference type="RefSeq" id="WP_163953271.1">
    <property type="nucleotide sequence ID" value="NZ_JAAIKC010000017.1"/>
</dbReference>
<comment type="caution">
    <text evidence="1">The sequence shown here is derived from an EMBL/GenBank/DDBJ whole genome shotgun (WGS) entry which is preliminary data.</text>
</comment>
<dbReference type="AlphaFoldDB" id="A0A6G4A4X7"/>
<protein>
    <submittedName>
        <fullName evidence="1">Uncharacterized protein</fullName>
    </submittedName>
</protein>
<sequence>MSIVSNLNEIFLKIPYERIKEHIKMILDTEIDYTKIVYKTHHDLNNRYYLFLLLRNDNEPFAHFHFFSSDSIDSKFGEYFYFSLPESDLKALLEFSKIMLLS</sequence>
<name>A0A6G4A4X7_9BACL</name>
<accession>A0A6G4A4X7</accession>
<organism evidence="1">
    <name type="scientific">Paenibacillus sp. SYP-B3998</name>
    <dbReference type="NCBI Taxonomy" id="2678564"/>
    <lineage>
        <taxon>Bacteria</taxon>
        <taxon>Bacillati</taxon>
        <taxon>Bacillota</taxon>
        <taxon>Bacilli</taxon>
        <taxon>Bacillales</taxon>
        <taxon>Paenibacillaceae</taxon>
        <taxon>Paenibacillus</taxon>
    </lineage>
</organism>
<proteinExistence type="predicted"/>
<gene>
    <name evidence="1" type="ORF">GK047_26165</name>
</gene>